<dbReference type="EMBL" id="KV218206">
    <property type="protein sequence ID" value="KZT75599.1"/>
    <property type="molecule type" value="Genomic_DNA"/>
</dbReference>
<protein>
    <submittedName>
        <fullName evidence="1">Uncharacterized protein</fullName>
    </submittedName>
</protein>
<sequence>MPGGRLAPLDASRNLAAAAGRRWAKLLDVMHAAGRRLAAGAPRLLAHDRRWSAQPVAHEAWRWHADGRAGATRWCAAAAAFFLWWRRRRRRPPLRRVSGDVVTAGLNSSRVWFGPVPGSP</sequence>
<evidence type="ECO:0000313" key="1">
    <source>
        <dbReference type="EMBL" id="KZT75599.1"/>
    </source>
</evidence>
<evidence type="ECO:0000313" key="2">
    <source>
        <dbReference type="Proteomes" id="UP000250235"/>
    </source>
</evidence>
<organism evidence="1 2">
    <name type="scientific">Dorcoceras hygrometricum</name>
    <dbReference type="NCBI Taxonomy" id="472368"/>
    <lineage>
        <taxon>Eukaryota</taxon>
        <taxon>Viridiplantae</taxon>
        <taxon>Streptophyta</taxon>
        <taxon>Embryophyta</taxon>
        <taxon>Tracheophyta</taxon>
        <taxon>Spermatophyta</taxon>
        <taxon>Magnoliopsida</taxon>
        <taxon>eudicotyledons</taxon>
        <taxon>Gunneridae</taxon>
        <taxon>Pentapetalae</taxon>
        <taxon>asterids</taxon>
        <taxon>lamiids</taxon>
        <taxon>Lamiales</taxon>
        <taxon>Gesneriaceae</taxon>
        <taxon>Didymocarpoideae</taxon>
        <taxon>Trichosporeae</taxon>
        <taxon>Loxocarpinae</taxon>
        <taxon>Dorcoceras</taxon>
    </lineage>
</organism>
<keyword evidence="2" id="KW-1185">Reference proteome</keyword>
<gene>
    <name evidence="1" type="ORF">F511_47376</name>
</gene>
<name>A0A2Z6ZRS1_9LAMI</name>
<accession>A0A2Z6ZRS1</accession>
<proteinExistence type="predicted"/>
<dbReference type="Proteomes" id="UP000250235">
    <property type="component" value="Unassembled WGS sequence"/>
</dbReference>
<dbReference type="AlphaFoldDB" id="A0A2Z6ZRS1"/>
<reference evidence="1 2" key="1">
    <citation type="journal article" date="2015" name="Proc. Natl. Acad. Sci. U.S.A.">
        <title>The resurrection genome of Boea hygrometrica: A blueprint for survival of dehydration.</title>
        <authorList>
            <person name="Xiao L."/>
            <person name="Yang G."/>
            <person name="Zhang L."/>
            <person name="Yang X."/>
            <person name="Zhao S."/>
            <person name="Ji Z."/>
            <person name="Zhou Q."/>
            <person name="Hu M."/>
            <person name="Wang Y."/>
            <person name="Chen M."/>
            <person name="Xu Y."/>
            <person name="Jin H."/>
            <person name="Xiao X."/>
            <person name="Hu G."/>
            <person name="Bao F."/>
            <person name="Hu Y."/>
            <person name="Wan P."/>
            <person name="Li L."/>
            <person name="Deng X."/>
            <person name="Kuang T."/>
            <person name="Xiang C."/>
            <person name="Zhu J.K."/>
            <person name="Oliver M.J."/>
            <person name="He Y."/>
        </authorList>
    </citation>
    <scope>NUCLEOTIDE SEQUENCE [LARGE SCALE GENOMIC DNA]</scope>
    <source>
        <strain evidence="2">cv. XS01</strain>
    </source>
</reference>